<feature type="signal peptide" evidence="1">
    <location>
        <begin position="1"/>
        <end position="18"/>
    </location>
</feature>
<evidence type="ECO:0000313" key="3">
    <source>
        <dbReference type="Proteomes" id="UP000030764"/>
    </source>
</evidence>
<dbReference type="Proteomes" id="UP000030764">
    <property type="component" value="Unassembled WGS sequence"/>
</dbReference>
<protein>
    <recommendedName>
        <fullName evidence="4">Cystatin domain-containing protein</fullName>
    </recommendedName>
</protein>
<name>A0A085MK69_9BILA</name>
<evidence type="ECO:0008006" key="4">
    <source>
        <dbReference type="Google" id="ProtNLM"/>
    </source>
</evidence>
<feature type="chain" id="PRO_5001795375" description="Cystatin domain-containing protein" evidence="1">
    <location>
        <begin position="19"/>
        <end position="157"/>
    </location>
</feature>
<gene>
    <name evidence="2" type="ORF">M513_01718</name>
</gene>
<dbReference type="AlphaFoldDB" id="A0A085MK69"/>
<sequence length="157" mass="17494">MHSVAIIIACLLAATTNSQQKHSKEKEKLPEVLEAYVNQSRIEWPPADGQAIEAAKQFVDKKLKDDEESVTWALVSTNITAIDGNKLQGQLNILFYAKVDHCPSETQNKTAGVLKFVFKNPEDNCRGNLINMKAEHPCTLEYKMSSGKSTLLCSMIR</sequence>
<organism evidence="2 3">
    <name type="scientific">Trichuris suis</name>
    <name type="common">pig whipworm</name>
    <dbReference type="NCBI Taxonomy" id="68888"/>
    <lineage>
        <taxon>Eukaryota</taxon>
        <taxon>Metazoa</taxon>
        <taxon>Ecdysozoa</taxon>
        <taxon>Nematoda</taxon>
        <taxon>Enoplea</taxon>
        <taxon>Dorylaimia</taxon>
        <taxon>Trichinellida</taxon>
        <taxon>Trichuridae</taxon>
        <taxon>Trichuris</taxon>
    </lineage>
</organism>
<evidence type="ECO:0000256" key="1">
    <source>
        <dbReference type="SAM" id="SignalP"/>
    </source>
</evidence>
<keyword evidence="1" id="KW-0732">Signal</keyword>
<accession>A0A085MK69</accession>
<dbReference type="EMBL" id="KL363188">
    <property type="protein sequence ID" value="KFD57615.1"/>
    <property type="molecule type" value="Genomic_DNA"/>
</dbReference>
<evidence type="ECO:0000313" key="2">
    <source>
        <dbReference type="EMBL" id="KFD57615.1"/>
    </source>
</evidence>
<proteinExistence type="predicted"/>
<reference evidence="2 3" key="1">
    <citation type="journal article" date="2014" name="Nat. Genet.">
        <title>Genome and transcriptome of the porcine whipworm Trichuris suis.</title>
        <authorList>
            <person name="Jex A.R."/>
            <person name="Nejsum P."/>
            <person name="Schwarz E.M."/>
            <person name="Hu L."/>
            <person name="Young N.D."/>
            <person name="Hall R.S."/>
            <person name="Korhonen P.K."/>
            <person name="Liao S."/>
            <person name="Thamsborg S."/>
            <person name="Xia J."/>
            <person name="Xu P."/>
            <person name="Wang S."/>
            <person name="Scheerlinck J.P."/>
            <person name="Hofmann A."/>
            <person name="Sternberg P.W."/>
            <person name="Wang J."/>
            <person name="Gasser R.B."/>
        </authorList>
    </citation>
    <scope>NUCLEOTIDE SEQUENCE [LARGE SCALE GENOMIC DNA]</scope>
    <source>
        <strain evidence="2">DCEP-RM93M</strain>
    </source>
</reference>
<keyword evidence="3" id="KW-1185">Reference proteome</keyword>